<name>A0A4Y2WCF9_ARAVE</name>
<evidence type="ECO:0000256" key="8">
    <source>
        <dbReference type="ARBA" id="ARBA00043906"/>
    </source>
</evidence>
<dbReference type="GO" id="GO:0005789">
    <property type="term" value="C:endoplasmic reticulum membrane"/>
    <property type="evidence" value="ECO:0007669"/>
    <property type="project" value="UniProtKB-SubCell"/>
</dbReference>
<dbReference type="Proteomes" id="UP000499080">
    <property type="component" value="Unassembled WGS sequence"/>
</dbReference>
<evidence type="ECO:0000256" key="7">
    <source>
        <dbReference type="ARBA" id="ARBA00023033"/>
    </source>
</evidence>
<evidence type="ECO:0000313" key="12">
    <source>
        <dbReference type="Proteomes" id="UP000499080"/>
    </source>
</evidence>
<dbReference type="InterPro" id="IPR036396">
    <property type="entry name" value="Cyt_P450_sf"/>
</dbReference>
<sequence length="121" mass="14124">MPARRLTSQRRRLVPVTLHFTSQQLHLEPWCAFSEQFLSEERAKRDPYSYMPFGSGPRVCVGMRFGLMQVKTCLTYILANFRIHRCPETKVPLEFRLGPGPLASKSQILRFEERTDKIPLK</sequence>
<dbReference type="Pfam" id="PF00067">
    <property type="entry name" value="p450"/>
    <property type="match status" value="1"/>
</dbReference>
<dbReference type="PANTHER" id="PTHR24302">
    <property type="entry name" value="CYTOCHROME P450 FAMILY 3"/>
    <property type="match status" value="1"/>
</dbReference>
<dbReference type="EMBL" id="BGPR01057665">
    <property type="protein sequence ID" value="GBO33950.1"/>
    <property type="molecule type" value="Genomic_DNA"/>
</dbReference>
<keyword evidence="3 9" id="KW-0349">Heme</keyword>
<dbReference type="InterPro" id="IPR002403">
    <property type="entry name" value="Cyt_P450_E_grp-IV"/>
</dbReference>
<reference evidence="11 12" key="1">
    <citation type="journal article" date="2019" name="Sci. Rep.">
        <title>Orb-weaving spider Araneus ventricosus genome elucidates the spidroin gene catalogue.</title>
        <authorList>
            <person name="Kono N."/>
            <person name="Nakamura H."/>
            <person name="Ohtoshi R."/>
            <person name="Moran D.A.P."/>
            <person name="Shinohara A."/>
            <person name="Yoshida Y."/>
            <person name="Fujiwara M."/>
            <person name="Mori M."/>
            <person name="Tomita M."/>
            <person name="Arakawa K."/>
        </authorList>
    </citation>
    <scope>NUCLEOTIDE SEQUENCE [LARGE SCALE GENOMIC DNA]</scope>
</reference>
<evidence type="ECO:0000256" key="10">
    <source>
        <dbReference type="RuleBase" id="RU000461"/>
    </source>
</evidence>
<evidence type="ECO:0000256" key="4">
    <source>
        <dbReference type="ARBA" id="ARBA00022723"/>
    </source>
</evidence>
<dbReference type="GO" id="GO:0005506">
    <property type="term" value="F:iron ion binding"/>
    <property type="evidence" value="ECO:0007669"/>
    <property type="project" value="InterPro"/>
</dbReference>
<comment type="caution">
    <text evidence="11">The sequence shown here is derived from an EMBL/GenBank/DDBJ whole genome shotgun (WGS) entry which is preliminary data.</text>
</comment>
<keyword evidence="4 9" id="KW-0479">Metal-binding</keyword>
<evidence type="ECO:0000256" key="3">
    <source>
        <dbReference type="ARBA" id="ARBA00022617"/>
    </source>
</evidence>
<dbReference type="PANTHER" id="PTHR24302:SF15">
    <property type="entry name" value="FATTY-ACID PEROXYGENASE"/>
    <property type="match status" value="1"/>
</dbReference>
<dbReference type="GO" id="GO:0020037">
    <property type="term" value="F:heme binding"/>
    <property type="evidence" value="ECO:0007669"/>
    <property type="project" value="InterPro"/>
</dbReference>
<evidence type="ECO:0000256" key="5">
    <source>
        <dbReference type="ARBA" id="ARBA00023002"/>
    </source>
</evidence>
<comment type="function">
    <text evidence="8">Cytochromes P450 are a group of heme-thiolate monooxygenases. They oxidize a variety of structurally unrelated compounds, including steroids, fatty acids, and xenobiotics.</text>
</comment>
<dbReference type="SUPFAM" id="SSF48264">
    <property type="entry name" value="Cytochrome P450"/>
    <property type="match status" value="1"/>
</dbReference>
<accession>A0A4Y2WCF9</accession>
<dbReference type="AlphaFoldDB" id="A0A4Y2WCF9"/>
<dbReference type="PRINTS" id="PR00465">
    <property type="entry name" value="EP450IV"/>
</dbReference>
<dbReference type="OrthoDB" id="6428438at2759"/>
<dbReference type="GO" id="GO:0008395">
    <property type="term" value="F:steroid hydroxylase activity"/>
    <property type="evidence" value="ECO:0007669"/>
    <property type="project" value="TreeGrafter"/>
</dbReference>
<gene>
    <name evidence="11" type="ORF">AVEN_117983_1</name>
</gene>
<evidence type="ECO:0000256" key="2">
    <source>
        <dbReference type="ARBA" id="ARBA00010617"/>
    </source>
</evidence>
<keyword evidence="5 10" id="KW-0560">Oxidoreductase</keyword>
<comment type="function">
    <text evidence="1">May be involved in the metabolism of insect hormones and in the breakdown of synthetic insecticides.</text>
</comment>
<dbReference type="InterPro" id="IPR050705">
    <property type="entry name" value="Cytochrome_P450_3A"/>
</dbReference>
<proteinExistence type="inferred from homology"/>
<dbReference type="InterPro" id="IPR017972">
    <property type="entry name" value="Cyt_P450_CS"/>
</dbReference>
<evidence type="ECO:0000313" key="11">
    <source>
        <dbReference type="EMBL" id="GBO33950.1"/>
    </source>
</evidence>
<dbReference type="InterPro" id="IPR001128">
    <property type="entry name" value="Cyt_P450"/>
</dbReference>
<comment type="cofactor">
    <cofactor evidence="9">
        <name>heme</name>
        <dbReference type="ChEBI" id="CHEBI:30413"/>
    </cofactor>
</comment>
<evidence type="ECO:0000256" key="9">
    <source>
        <dbReference type="PIRSR" id="PIRSR602403-1"/>
    </source>
</evidence>
<keyword evidence="7 10" id="KW-0503">Monooxygenase</keyword>
<feature type="binding site" description="axial binding residue" evidence="9">
    <location>
        <position position="60"/>
    </location>
    <ligand>
        <name>heme</name>
        <dbReference type="ChEBI" id="CHEBI:30413"/>
    </ligand>
    <ligandPart>
        <name>Fe</name>
        <dbReference type="ChEBI" id="CHEBI:18248"/>
    </ligandPart>
</feature>
<keyword evidence="12" id="KW-1185">Reference proteome</keyword>
<organism evidence="11 12">
    <name type="scientific">Araneus ventricosus</name>
    <name type="common">Orbweaver spider</name>
    <name type="synonym">Epeira ventricosa</name>
    <dbReference type="NCBI Taxonomy" id="182803"/>
    <lineage>
        <taxon>Eukaryota</taxon>
        <taxon>Metazoa</taxon>
        <taxon>Ecdysozoa</taxon>
        <taxon>Arthropoda</taxon>
        <taxon>Chelicerata</taxon>
        <taxon>Arachnida</taxon>
        <taxon>Araneae</taxon>
        <taxon>Araneomorphae</taxon>
        <taxon>Entelegynae</taxon>
        <taxon>Araneoidea</taxon>
        <taxon>Araneidae</taxon>
        <taxon>Araneus</taxon>
    </lineage>
</organism>
<protein>
    <submittedName>
        <fullName evidence="11">Uncharacterized protein</fullName>
    </submittedName>
</protein>
<dbReference type="GO" id="GO:0016705">
    <property type="term" value="F:oxidoreductase activity, acting on paired donors, with incorporation or reduction of molecular oxygen"/>
    <property type="evidence" value="ECO:0007669"/>
    <property type="project" value="InterPro"/>
</dbReference>
<dbReference type="PROSITE" id="PS00086">
    <property type="entry name" value="CYTOCHROME_P450"/>
    <property type="match status" value="1"/>
</dbReference>
<keyword evidence="6 9" id="KW-0408">Iron</keyword>
<comment type="similarity">
    <text evidence="2 10">Belongs to the cytochrome P450 family.</text>
</comment>
<evidence type="ECO:0000256" key="1">
    <source>
        <dbReference type="ARBA" id="ARBA00003690"/>
    </source>
</evidence>
<evidence type="ECO:0000256" key="6">
    <source>
        <dbReference type="ARBA" id="ARBA00023004"/>
    </source>
</evidence>
<dbReference type="Gene3D" id="1.10.630.10">
    <property type="entry name" value="Cytochrome P450"/>
    <property type="match status" value="1"/>
</dbReference>